<feature type="region of interest" description="Disordered" evidence="1">
    <location>
        <begin position="68"/>
        <end position="95"/>
    </location>
</feature>
<dbReference type="AlphaFoldDB" id="A0A6C0HL00"/>
<proteinExistence type="predicted"/>
<organism evidence="2">
    <name type="scientific">viral metagenome</name>
    <dbReference type="NCBI Taxonomy" id="1070528"/>
    <lineage>
        <taxon>unclassified sequences</taxon>
        <taxon>metagenomes</taxon>
        <taxon>organismal metagenomes</taxon>
    </lineage>
</organism>
<reference evidence="2" key="1">
    <citation type="journal article" date="2020" name="Nature">
        <title>Giant virus diversity and host interactions through global metagenomics.</title>
        <authorList>
            <person name="Schulz F."/>
            <person name="Roux S."/>
            <person name="Paez-Espino D."/>
            <person name="Jungbluth S."/>
            <person name="Walsh D.A."/>
            <person name="Denef V.J."/>
            <person name="McMahon K.D."/>
            <person name="Konstantinidis K.T."/>
            <person name="Eloe-Fadrosh E.A."/>
            <person name="Kyrpides N.C."/>
            <person name="Woyke T."/>
        </authorList>
    </citation>
    <scope>NUCLEOTIDE SEQUENCE</scope>
    <source>
        <strain evidence="2">GVMAG-M-3300023184-135</strain>
    </source>
</reference>
<protein>
    <submittedName>
        <fullName evidence="2">Uncharacterized protein</fullName>
    </submittedName>
</protein>
<feature type="compositionally biased region" description="Basic residues" evidence="1">
    <location>
        <begin position="76"/>
        <end position="95"/>
    </location>
</feature>
<evidence type="ECO:0000313" key="2">
    <source>
        <dbReference type="EMBL" id="QHT81037.1"/>
    </source>
</evidence>
<sequence length="95" mass="10775">MSTATLPLQNNSIIRKVRGYFNLACDVAGKVFDVIDGPLTTLEQRTRTNLGEIRNRVQSYIPPRAAPVVNPTLVGGKRRRNKNKKLRTQKSRRRS</sequence>
<accession>A0A6C0HL00</accession>
<name>A0A6C0HL00_9ZZZZ</name>
<dbReference type="EMBL" id="MN739976">
    <property type="protein sequence ID" value="QHT81037.1"/>
    <property type="molecule type" value="Genomic_DNA"/>
</dbReference>
<evidence type="ECO:0000256" key="1">
    <source>
        <dbReference type="SAM" id="MobiDB-lite"/>
    </source>
</evidence>